<keyword evidence="1" id="KW-0812">Transmembrane</keyword>
<keyword evidence="1" id="KW-0472">Membrane</keyword>
<dbReference type="Proteomes" id="UP000283509">
    <property type="component" value="Unassembled WGS sequence"/>
</dbReference>
<dbReference type="EMBL" id="QCYY01000569">
    <property type="protein sequence ID" value="ROT84260.1"/>
    <property type="molecule type" value="Genomic_DNA"/>
</dbReference>
<feature type="transmembrane region" description="Helical" evidence="1">
    <location>
        <begin position="317"/>
        <end position="335"/>
    </location>
</feature>
<protein>
    <submittedName>
        <fullName evidence="2">Uncharacterized protein</fullName>
    </submittedName>
</protein>
<comment type="caution">
    <text evidence="2">The sequence shown here is derived from an EMBL/GenBank/DDBJ whole genome shotgun (WGS) entry which is preliminary data.</text>
</comment>
<organism evidence="2 3">
    <name type="scientific">Penaeus vannamei</name>
    <name type="common">Whiteleg shrimp</name>
    <name type="synonym">Litopenaeus vannamei</name>
    <dbReference type="NCBI Taxonomy" id="6689"/>
    <lineage>
        <taxon>Eukaryota</taxon>
        <taxon>Metazoa</taxon>
        <taxon>Ecdysozoa</taxon>
        <taxon>Arthropoda</taxon>
        <taxon>Crustacea</taxon>
        <taxon>Multicrustacea</taxon>
        <taxon>Malacostraca</taxon>
        <taxon>Eumalacostraca</taxon>
        <taxon>Eucarida</taxon>
        <taxon>Decapoda</taxon>
        <taxon>Dendrobranchiata</taxon>
        <taxon>Penaeoidea</taxon>
        <taxon>Penaeidae</taxon>
        <taxon>Penaeus</taxon>
    </lineage>
</organism>
<feature type="transmembrane region" description="Helical" evidence="1">
    <location>
        <begin position="111"/>
        <end position="133"/>
    </location>
</feature>
<proteinExistence type="predicted"/>
<gene>
    <name evidence="2" type="ORF">C7M84_022555</name>
</gene>
<keyword evidence="1" id="KW-1133">Transmembrane helix</keyword>
<dbReference type="AlphaFoldDB" id="A0A423U6C0"/>
<reference evidence="2 3" key="1">
    <citation type="submission" date="2018-04" db="EMBL/GenBank/DDBJ databases">
        <authorList>
            <person name="Zhang X."/>
            <person name="Yuan J."/>
            <person name="Li F."/>
            <person name="Xiang J."/>
        </authorList>
    </citation>
    <scope>NUCLEOTIDE SEQUENCE [LARGE SCALE GENOMIC DNA]</scope>
    <source>
        <tissue evidence="2">Muscle</tissue>
    </source>
</reference>
<sequence length="379" mass="40914">MFYFFSSLSLSPPQFPPCLCLSLSLSLTPAFRIFSRPLFSPPTFSFLSLSPTCSLIFLFLLSLMLPFSTSLHYSNIPASSLAPLLSPLSPISSPPIPIILRTTSPPPSLSFSLLLSYSSLVFPSSLLLVSFSLLSPPLFSPLACGSLIFSLSSSFLSLSYSLSQSNNTMSICPLLSPSSLFSLSLSSLPNLFISLSLWSSSLSPLSLVLSLISLLRIVSFSRLCVCIWFHIPLASRLALFFVSSSNSTNRISHNFSFYLPYSASHLSIHLFPSPRLLLPLPLHSLSLSQGITAPCLVSCSSLTLTLISPLPSSSPSSFPFFSFLFLLLTLSFSFFSSLSSSSSLLSLLSPSSLSHPLLLLLSLSSFSHSTPVIDISRTT</sequence>
<feature type="transmembrane region" description="Helical" evidence="1">
    <location>
        <begin position="207"/>
        <end position="231"/>
    </location>
</feature>
<feature type="transmembrane region" description="Helical" evidence="1">
    <location>
        <begin position="139"/>
        <end position="162"/>
    </location>
</feature>
<evidence type="ECO:0000313" key="3">
    <source>
        <dbReference type="Proteomes" id="UP000283509"/>
    </source>
</evidence>
<evidence type="ECO:0000313" key="2">
    <source>
        <dbReference type="EMBL" id="ROT84260.1"/>
    </source>
</evidence>
<feature type="transmembrane region" description="Helical" evidence="1">
    <location>
        <begin position="44"/>
        <end position="65"/>
    </location>
</feature>
<keyword evidence="3" id="KW-1185">Reference proteome</keyword>
<evidence type="ECO:0000256" key="1">
    <source>
        <dbReference type="SAM" id="Phobius"/>
    </source>
</evidence>
<reference evidence="2 3" key="2">
    <citation type="submission" date="2019-01" db="EMBL/GenBank/DDBJ databases">
        <title>The decoding of complex shrimp genome reveals the adaptation for benthos swimmer, frequently molting mechanism and breeding impact on genome.</title>
        <authorList>
            <person name="Sun Y."/>
            <person name="Gao Y."/>
            <person name="Yu Y."/>
        </authorList>
    </citation>
    <scope>NUCLEOTIDE SEQUENCE [LARGE SCALE GENOMIC DNA]</scope>
    <source>
        <tissue evidence="2">Muscle</tissue>
    </source>
</reference>
<accession>A0A423U6C0</accession>
<name>A0A423U6C0_PENVA</name>